<keyword evidence="9" id="KW-0542">Nucleomorph</keyword>
<dbReference type="GO" id="GO:0008233">
    <property type="term" value="F:peptidase activity"/>
    <property type="evidence" value="ECO:0007669"/>
    <property type="project" value="UniProtKB-KW"/>
</dbReference>
<keyword evidence="9" id="KW-0645">Protease</keyword>
<dbReference type="GeneID" id="10447057"/>
<dbReference type="RefSeq" id="XP_003239649.1">
    <property type="nucleotide sequence ID" value="XM_003239601.1"/>
</dbReference>
<dbReference type="SUPFAM" id="SSF52540">
    <property type="entry name" value="P-loop containing nucleoside triphosphate hydrolases"/>
    <property type="match status" value="1"/>
</dbReference>
<evidence type="ECO:0000256" key="7">
    <source>
        <dbReference type="RuleBase" id="RU003651"/>
    </source>
</evidence>
<dbReference type="InterPro" id="IPR003593">
    <property type="entry name" value="AAA+_ATPase"/>
</dbReference>
<protein>
    <submittedName>
        <fullName evidence="9">26S protease regulatory SU 7</fullName>
    </submittedName>
</protein>
<dbReference type="InterPro" id="IPR003960">
    <property type="entry name" value="ATPase_AAA_CS"/>
</dbReference>
<keyword evidence="6" id="KW-0647">Proteasome</keyword>
<dbReference type="GO" id="GO:0016887">
    <property type="term" value="F:ATP hydrolysis activity"/>
    <property type="evidence" value="ECO:0007669"/>
    <property type="project" value="InterPro"/>
</dbReference>
<evidence type="ECO:0000256" key="2">
    <source>
        <dbReference type="ARBA" id="ARBA00006914"/>
    </source>
</evidence>
<accession>F2HHF5</accession>
<dbReference type="InterPro" id="IPR012340">
    <property type="entry name" value="NA-bd_OB-fold"/>
</dbReference>
<dbReference type="InterPro" id="IPR041569">
    <property type="entry name" value="AAA_lid_3"/>
</dbReference>
<dbReference type="GO" id="GO:0005737">
    <property type="term" value="C:cytoplasm"/>
    <property type="evidence" value="ECO:0007669"/>
    <property type="project" value="UniProtKB-SubCell"/>
</dbReference>
<dbReference type="Gene3D" id="1.10.8.60">
    <property type="match status" value="1"/>
</dbReference>
<dbReference type="FunFam" id="1.10.8.60:FF:000005">
    <property type="entry name" value="26S protease regulatory subunit 7"/>
    <property type="match status" value="1"/>
</dbReference>
<dbReference type="PROSITE" id="PS00674">
    <property type="entry name" value="AAA"/>
    <property type="match status" value="1"/>
</dbReference>
<dbReference type="InterPro" id="IPR003959">
    <property type="entry name" value="ATPase_AAA_core"/>
</dbReference>
<dbReference type="AlphaFoldDB" id="F2HHF5"/>
<evidence type="ECO:0000256" key="4">
    <source>
        <dbReference type="ARBA" id="ARBA00022741"/>
    </source>
</evidence>
<evidence type="ECO:0000313" key="9">
    <source>
        <dbReference type="EMBL" id="AEA38751.1"/>
    </source>
</evidence>
<dbReference type="Proteomes" id="UP000243423">
    <property type="component" value="Nucleomorph 1"/>
</dbReference>
<dbReference type="InterPro" id="IPR050221">
    <property type="entry name" value="26S_Proteasome_ATPase"/>
</dbReference>
<dbReference type="Gene3D" id="2.40.50.140">
    <property type="entry name" value="Nucleic acid-binding proteins"/>
    <property type="match status" value="1"/>
</dbReference>
<comment type="subcellular location">
    <subcellularLocation>
        <location evidence="1">Cytoplasm</location>
    </subcellularLocation>
</comment>
<dbReference type="PANTHER" id="PTHR23073">
    <property type="entry name" value="26S PROTEASOME REGULATORY SUBUNIT"/>
    <property type="match status" value="1"/>
</dbReference>
<evidence type="ECO:0000256" key="3">
    <source>
        <dbReference type="ARBA" id="ARBA00022490"/>
    </source>
</evidence>
<keyword evidence="5 7" id="KW-0067">ATP-binding</keyword>
<evidence type="ECO:0000313" key="10">
    <source>
        <dbReference type="Proteomes" id="UP000243423"/>
    </source>
</evidence>
<evidence type="ECO:0000256" key="5">
    <source>
        <dbReference type="ARBA" id="ARBA00022840"/>
    </source>
</evidence>
<dbReference type="Gene3D" id="3.40.50.300">
    <property type="entry name" value="P-loop containing nucleotide triphosphate hydrolases"/>
    <property type="match status" value="1"/>
</dbReference>
<name>F2HHF5_9CRYP</name>
<geneLocation type="nucleomorph" evidence="9"/>
<dbReference type="Pfam" id="PF21236">
    <property type="entry name" value="OB_PRS7"/>
    <property type="match status" value="1"/>
</dbReference>
<dbReference type="GO" id="GO:0000502">
    <property type="term" value="C:proteasome complex"/>
    <property type="evidence" value="ECO:0007669"/>
    <property type="project" value="UniProtKB-KW"/>
</dbReference>
<evidence type="ECO:0000259" key="8">
    <source>
        <dbReference type="SMART" id="SM00382"/>
    </source>
</evidence>
<keyword evidence="3" id="KW-0963">Cytoplasm</keyword>
<dbReference type="InterPro" id="IPR027417">
    <property type="entry name" value="P-loop_NTPase"/>
</dbReference>
<evidence type="ECO:0000256" key="6">
    <source>
        <dbReference type="ARBA" id="ARBA00022942"/>
    </source>
</evidence>
<reference evidence="9 10" key="1">
    <citation type="journal article" date="2011" name="Genome Biol. Evol.">
        <title>Complete nucleomorph genome sequence of the nonphotosynthetic alga Cryptomonas paramecium reveals a core nucleomorph gene set.</title>
        <authorList>
            <person name="Tanifuji G."/>
            <person name="Onodera N.T."/>
            <person name="Wheeler T.J."/>
            <person name="Dlutek M."/>
            <person name="Donaher N."/>
            <person name="Archibald J.M."/>
        </authorList>
    </citation>
    <scope>NUCLEOTIDE SEQUENCE [LARGE SCALE GENOMIC DNA]</scope>
    <source>
        <strain evidence="9 10">CCAP977/2A</strain>
    </source>
</reference>
<evidence type="ECO:0000256" key="1">
    <source>
        <dbReference type="ARBA" id="ARBA00004496"/>
    </source>
</evidence>
<dbReference type="InterPro" id="IPR048723">
    <property type="entry name" value="OB_PRS7"/>
</dbReference>
<dbReference type="FunFam" id="3.40.50.300:FF:000027">
    <property type="entry name" value="26S protease regulatory subunit 7"/>
    <property type="match status" value="1"/>
</dbReference>
<gene>
    <name evidence="9" type="primary">prsS7</name>
    <name evidence="9" type="ORF">CPARA_1gp093</name>
</gene>
<organism evidence="9 10">
    <name type="scientific">Cryptomonas paramaecium</name>
    <dbReference type="NCBI Taxonomy" id="2898"/>
    <lineage>
        <taxon>Eukaryota</taxon>
        <taxon>Cryptophyceae</taxon>
        <taxon>Cryptomonadales</taxon>
        <taxon>Cryptomonadaceae</taxon>
        <taxon>Cryptomonas</taxon>
    </lineage>
</organism>
<sequence>MKKPHKIFLKLYQYAIEIFILINKKKQSNTQKSFFEINTILNFSSKTKWNFAYDKILIEEDKSMYVAHCVQTVQLQSNIVGYIVDIKHSGKFLVSPTEKISPIDIEEGKRVCLDKNKYQIQFVLPSRIDPRVMSMALEEKPDILYSDIGGCDEQIISIREIVEYPLLYPKRFSLLGIDPPKGILMFGPPGTGKTLVARAVANRTNACFIRVICSELVQKYIGEGSRLVRELFQLSKRKNACIIFFDELDAIGGTRFQDGFGGDNEIQRTMLEIVNQLDGFDYRGNVKVLMATNRPDTIDPALMRPGRLDRKIEFSLPTFEGRIKILKIHSKNMKHNADIRFELLARICPGATGADIRSICTEAGMFAIRKKRNYIEEEDFFLAIDKVVKGYSKFNASVKYLNYN</sequence>
<dbReference type="Pfam" id="PF17862">
    <property type="entry name" value="AAA_lid_3"/>
    <property type="match status" value="1"/>
</dbReference>
<proteinExistence type="inferred from homology"/>
<comment type="similarity">
    <text evidence="2 7">Belongs to the AAA ATPase family.</text>
</comment>
<dbReference type="GO" id="GO:0005524">
    <property type="term" value="F:ATP binding"/>
    <property type="evidence" value="ECO:0007669"/>
    <property type="project" value="UniProtKB-KW"/>
</dbReference>
<dbReference type="Pfam" id="PF00004">
    <property type="entry name" value="AAA"/>
    <property type="match status" value="1"/>
</dbReference>
<feature type="domain" description="AAA+ ATPase" evidence="8">
    <location>
        <begin position="179"/>
        <end position="318"/>
    </location>
</feature>
<dbReference type="SMART" id="SM00382">
    <property type="entry name" value="AAA"/>
    <property type="match status" value="1"/>
</dbReference>
<keyword evidence="4 7" id="KW-0547">Nucleotide-binding</keyword>
<keyword evidence="9" id="KW-0378">Hydrolase</keyword>
<dbReference type="GO" id="GO:0006508">
    <property type="term" value="P:proteolysis"/>
    <property type="evidence" value="ECO:0007669"/>
    <property type="project" value="UniProtKB-KW"/>
</dbReference>
<dbReference type="EMBL" id="CP002172">
    <property type="protein sequence ID" value="AEA38751.1"/>
    <property type="molecule type" value="Genomic_DNA"/>
</dbReference>